<feature type="compositionally biased region" description="Acidic residues" evidence="1">
    <location>
        <begin position="178"/>
        <end position="207"/>
    </location>
</feature>
<sequence>MAGGPLWCALNGMGPPGMQLAHNSEGGSAPVLPICDQTLKGAIDAPANIEAVENRTRRGTRKPPRHHRQHGSFPQALGARLSSASTGESLATLSPARVSGEGSEVTPTPRRVVNGLAHDHSPRADPWEEGEADFEEEQEQLSEQEEEEKQVDPEEGDEQEVEGGEAGLVAWEEKQVDSEEEEPDADAEKEVDFEEEEEEEQDSQEEE</sequence>
<proteinExistence type="predicted"/>
<protein>
    <submittedName>
        <fullName evidence="2">Uncharacterized protein</fullName>
    </submittedName>
</protein>
<feature type="compositionally biased region" description="Polar residues" evidence="1">
    <location>
        <begin position="82"/>
        <end position="92"/>
    </location>
</feature>
<feature type="compositionally biased region" description="Basic and acidic residues" evidence="1">
    <location>
        <begin position="117"/>
        <end position="126"/>
    </location>
</feature>
<evidence type="ECO:0000313" key="3">
    <source>
        <dbReference type="Proteomes" id="UP000326924"/>
    </source>
</evidence>
<organism evidence="2 3">
    <name type="scientific">Sphaerosporella brunnea</name>
    <dbReference type="NCBI Taxonomy" id="1250544"/>
    <lineage>
        <taxon>Eukaryota</taxon>
        <taxon>Fungi</taxon>
        <taxon>Dikarya</taxon>
        <taxon>Ascomycota</taxon>
        <taxon>Pezizomycotina</taxon>
        <taxon>Pezizomycetes</taxon>
        <taxon>Pezizales</taxon>
        <taxon>Pyronemataceae</taxon>
        <taxon>Sphaerosporella</taxon>
    </lineage>
</organism>
<accession>A0A5J5ENZ7</accession>
<dbReference type="EMBL" id="VXIS01000182">
    <property type="protein sequence ID" value="KAA8898537.1"/>
    <property type="molecule type" value="Genomic_DNA"/>
</dbReference>
<feature type="compositionally biased region" description="Acidic residues" evidence="1">
    <location>
        <begin position="127"/>
        <end position="163"/>
    </location>
</feature>
<feature type="compositionally biased region" description="Basic residues" evidence="1">
    <location>
        <begin position="57"/>
        <end position="70"/>
    </location>
</feature>
<comment type="caution">
    <text evidence="2">The sequence shown here is derived from an EMBL/GenBank/DDBJ whole genome shotgun (WGS) entry which is preliminary data.</text>
</comment>
<gene>
    <name evidence="2" type="ORF">FN846DRAFT_892766</name>
</gene>
<dbReference type="AlphaFoldDB" id="A0A5J5ENZ7"/>
<feature type="region of interest" description="Disordered" evidence="1">
    <location>
        <begin position="50"/>
        <end position="207"/>
    </location>
</feature>
<name>A0A5J5ENZ7_9PEZI</name>
<dbReference type="Proteomes" id="UP000326924">
    <property type="component" value="Unassembled WGS sequence"/>
</dbReference>
<evidence type="ECO:0000256" key="1">
    <source>
        <dbReference type="SAM" id="MobiDB-lite"/>
    </source>
</evidence>
<evidence type="ECO:0000313" key="2">
    <source>
        <dbReference type="EMBL" id="KAA8898537.1"/>
    </source>
</evidence>
<keyword evidence="3" id="KW-1185">Reference proteome</keyword>
<reference evidence="2 3" key="1">
    <citation type="submission" date="2019-09" db="EMBL/GenBank/DDBJ databases">
        <title>Draft genome of the ectomycorrhizal ascomycete Sphaerosporella brunnea.</title>
        <authorList>
            <consortium name="DOE Joint Genome Institute"/>
            <person name="Benucci G.M."/>
            <person name="Marozzi G."/>
            <person name="Antonielli L."/>
            <person name="Sanchez S."/>
            <person name="Marco P."/>
            <person name="Wang X."/>
            <person name="Falini L.B."/>
            <person name="Barry K."/>
            <person name="Haridas S."/>
            <person name="Lipzen A."/>
            <person name="Labutti K."/>
            <person name="Grigoriev I.V."/>
            <person name="Murat C."/>
            <person name="Martin F."/>
            <person name="Albertini E."/>
            <person name="Donnini D."/>
            <person name="Bonito G."/>
        </authorList>
    </citation>
    <scope>NUCLEOTIDE SEQUENCE [LARGE SCALE GENOMIC DNA]</scope>
    <source>
        <strain evidence="2 3">Sb_GMNB300</strain>
    </source>
</reference>
<dbReference type="InParanoid" id="A0A5J5ENZ7"/>